<dbReference type="GO" id="GO:0008236">
    <property type="term" value="F:serine-type peptidase activity"/>
    <property type="evidence" value="ECO:0007669"/>
    <property type="project" value="InterPro"/>
</dbReference>
<keyword evidence="7" id="KW-1185">Reference proteome</keyword>
<evidence type="ECO:0000256" key="2">
    <source>
        <dbReference type="ARBA" id="ARBA00011073"/>
    </source>
</evidence>
<evidence type="ECO:0000313" key="7">
    <source>
        <dbReference type="Proteomes" id="UP000685013"/>
    </source>
</evidence>
<gene>
    <name evidence="6" type="primary">AIR3</name>
    <name evidence="6" type="ORF">SDJN03_25110</name>
</gene>
<dbReference type="InterPro" id="IPR045051">
    <property type="entry name" value="SBT"/>
</dbReference>
<accession>A0AAV6MB04</accession>
<evidence type="ECO:0000256" key="4">
    <source>
        <dbReference type="PROSITE-ProRule" id="PRU01240"/>
    </source>
</evidence>
<dbReference type="Pfam" id="PF00082">
    <property type="entry name" value="Peptidase_S8"/>
    <property type="match status" value="1"/>
</dbReference>
<dbReference type="Proteomes" id="UP000685013">
    <property type="component" value="Chromosome 16"/>
</dbReference>
<evidence type="ECO:0000313" key="6">
    <source>
        <dbReference type="EMBL" id="KAG6577536.1"/>
    </source>
</evidence>
<evidence type="ECO:0000256" key="3">
    <source>
        <dbReference type="ARBA" id="ARBA00022729"/>
    </source>
</evidence>
<dbReference type="PANTHER" id="PTHR10795">
    <property type="entry name" value="PROPROTEIN CONVERTASE SUBTILISIN/KEXIN"/>
    <property type="match status" value="1"/>
</dbReference>
<comment type="similarity">
    <text evidence="2 4">Belongs to the peptidase S8 family.</text>
</comment>
<comment type="caution">
    <text evidence="6">The sequence shown here is derived from an EMBL/GenBank/DDBJ whole genome shotgun (WGS) entry which is preliminary data.</text>
</comment>
<keyword evidence="3" id="KW-0732">Signal</keyword>
<feature type="domain" description="Peptidase S8/S53" evidence="5">
    <location>
        <begin position="46"/>
        <end position="234"/>
    </location>
</feature>
<dbReference type="GO" id="GO:0005576">
    <property type="term" value="C:extracellular region"/>
    <property type="evidence" value="ECO:0007669"/>
    <property type="project" value="UniProtKB-SubCell"/>
</dbReference>
<evidence type="ECO:0000256" key="1">
    <source>
        <dbReference type="ARBA" id="ARBA00004613"/>
    </source>
</evidence>
<comment type="subcellular location">
    <subcellularLocation>
        <location evidence="1">Secreted</location>
    </subcellularLocation>
</comment>
<organism evidence="6 7">
    <name type="scientific">Cucurbita argyrosperma subsp. sororia</name>
    <dbReference type="NCBI Taxonomy" id="37648"/>
    <lineage>
        <taxon>Eukaryota</taxon>
        <taxon>Viridiplantae</taxon>
        <taxon>Streptophyta</taxon>
        <taxon>Embryophyta</taxon>
        <taxon>Tracheophyta</taxon>
        <taxon>Spermatophyta</taxon>
        <taxon>Magnoliopsida</taxon>
        <taxon>eudicotyledons</taxon>
        <taxon>Gunneridae</taxon>
        <taxon>Pentapetalae</taxon>
        <taxon>rosids</taxon>
        <taxon>fabids</taxon>
        <taxon>Cucurbitales</taxon>
        <taxon>Cucurbitaceae</taxon>
        <taxon>Cucurbiteae</taxon>
        <taxon>Cucurbita</taxon>
    </lineage>
</organism>
<feature type="non-terminal residue" evidence="6">
    <location>
        <position position="1"/>
    </location>
</feature>
<comment type="caution">
    <text evidence="4">Lacks conserved residue(s) required for the propagation of feature annotation.</text>
</comment>
<dbReference type="EMBL" id="JAGKQH010000016">
    <property type="protein sequence ID" value="KAG6577536.1"/>
    <property type="molecule type" value="Genomic_DNA"/>
</dbReference>
<sequence>MHPSWDLSTQAMKQQGTIMGMEHTLSTAGGNFVKGVSILGNDYGTAKGGSPKALAATYRVCWPPTFVGKCFMADIVAGFEATISDGVDVLSVSLGGKDQEFSDDLVAILSFHAAKNNITVVCSAENSGPSKGKVSNAAPWMIIVGASTIDRLFTTYVTLGDKRHFKGESLSSKILPAKKFCPLIGAFDAKFNNVSDNLASVMIYMTRVKIELGIKPAPIMASFSSRGPSIVEPSKLKVG</sequence>
<dbReference type="AlphaFoldDB" id="A0AAV6MB04"/>
<keyword evidence="6" id="KW-0645">Protease</keyword>
<keyword evidence="6" id="KW-0378">Hydrolase</keyword>
<protein>
    <submittedName>
        <fullName evidence="6">Subtilisin-like protease 5.3</fullName>
    </submittedName>
</protein>
<reference evidence="6 7" key="1">
    <citation type="journal article" date="2021" name="Hortic Res">
        <title>The domestication of Cucurbita argyrosperma as revealed by the genome of its wild relative.</title>
        <authorList>
            <person name="Barrera-Redondo J."/>
            <person name="Sanchez-de la Vega G."/>
            <person name="Aguirre-Liguori J.A."/>
            <person name="Castellanos-Morales G."/>
            <person name="Gutierrez-Guerrero Y.T."/>
            <person name="Aguirre-Dugua X."/>
            <person name="Aguirre-Planter E."/>
            <person name="Tenaillon M.I."/>
            <person name="Lira-Saade R."/>
            <person name="Eguiarte L.E."/>
        </authorList>
    </citation>
    <scope>NUCLEOTIDE SEQUENCE [LARGE SCALE GENOMIC DNA]</scope>
    <source>
        <strain evidence="6">JBR-2021</strain>
    </source>
</reference>
<dbReference type="InterPro" id="IPR000209">
    <property type="entry name" value="Peptidase_S8/S53_dom"/>
</dbReference>
<name>A0AAV6MB04_9ROSI</name>
<evidence type="ECO:0000259" key="5">
    <source>
        <dbReference type="Pfam" id="PF00082"/>
    </source>
</evidence>
<proteinExistence type="inferred from homology"/>
<dbReference type="GO" id="GO:0006508">
    <property type="term" value="P:proteolysis"/>
    <property type="evidence" value="ECO:0007669"/>
    <property type="project" value="UniProtKB-KW"/>
</dbReference>
<dbReference type="PROSITE" id="PS51892">
    <property type="entry name" value="SUBTILASE"/>
    <property type="match status" value="1"/>
</dbReference>